<evidence type="ECO:0000313" key="3">
    <source>
        <dbReference type="Proteomes" id="UP000002772"/>
    </source>
</evidence>
<sequence length="171" mass="19278">MNKNEDIVTLTRCDNSILADEIVSRLASKGIVSSLHDELNDPVYGAYGPNPGIEVKVFQKDLEQSRSILKEINKSRFEMLPCCPYCGSEKVRALYVDEDKRSKFSIFIGAFFIAMGCIGIILPNFVEVLSTMRLYSLIISPFVLLCGVLMVLPKQARQYYQCNICGQKFCK</sequence>
<dbReference type="Proteomes" id="UP000002772">
    <property type="component" value="Unassembled WGS sequence"/>
</dbReference>
<gene>
    <name evidence="2" type="ORF">Premu_2321</name>
</gene>
<dbReference type="HOGENOM" id="CLU_1444969_0_0_10"/>
<keyword evidence="1" id="KW-1133">Transmembrane helix</keyword>
<dbReference type="EMBL" id="GL945017">
    <property type="protein sequence ID" value="EGN57704.1"/>
    <property type="molecule type" value="Genomic_DNA"/>
</dbReference>
<name>F8N995_9BACT</name>
<proteinExistence type="predicted"/>
<accession>F8N995</accession>
<dbReference type="OrthoDB" id="8480302at2"/>
<evidence type="ECO:0000256" key="1">
    <source>
        <dbReference type="SAM" id="Phobius"/>
    </source>
</evidence>
<evidence type="ECO:0000313" key="2">
    <source>
        <dbReference type="EMBL" id="EGN57704.1"/>
    </source>
</evidence>
<keyword evidence="3" id="KW-1185">Reference proteome</keyword>
<keyword evidence="1" id="KW-0812">Transmembrane</keyword>
<dbReference type="InterPro" id="IPR011322">
    <property type="entry name" value="N-reg_PII-like_a/b"/>
</dbReference>
<feature type="transmembrane region" description="Helical" evidence="1">
    <location>
        <begin position="132"/>
        <end position="152"/>
    </location>
</feature>
<protein>
    <submittedName>
        <fullName evidence="2">Uncharacterized protein</fullName>
    </submittedName>
</protein>
<dbReference type="RefSeq" id="WP_007575451.1">
    <property type="nucleotide sequence ID" value="NZ_BPTS01000002.1"/>
</dbReference>
<feature type="transmembrane region" description="Helical" evidence="1">
    <location>
        <begin position="104"/>
        <end position="126"/>
    </location>
</feature>
<keyword evidence="1" id="KW-0472">Membrane</keyword>
<organism evidence="2 3">
    <name type="scientific">Hallella multisaccharivorax DSM 17128</name>
    <dbReference type="NCBI Taxonomy" id="688246"/>
    <lineage>
        <taxon>Bacteria</taxon>
        <taxon>Pseudomonadati</taxon>
        <taxon>Bacteroidota</taxon>
        <taxon>Bacteroidia</taxon>
        <taxon>Bacteroidales</taxon>
        <taxon>Prevotellaceae</taxon>
        <taxon>Hallella</taxon>
    </lineage>
</organism>
<dbReference type="SUPFAM" id="SSF54913">
    <property type="entry name" value="GlnB-like"/>
    <property type="match status" value="1"/>
</dbReference>
<dbReference type="AlphaFoldDB" id="F8N995"/>
<reference evidence="3" key="1">
    <citation type="journal article" date="2011" name="Stand. Genomic Sci.">
        <title>Non-contiguous finished genome sequence of the opportunistic oral pathogen Prevotella multisaccharivorax type strain (PPPA20).</title>
        <authorList>
            <person name="Pati A."/>
            <person name="Gronow S."/>
            <person name="Lu M."/>
            <person name="Lapidus A."/>
            <person name="Nolan M."/>
            <person name="Lucas S."/>
            <person name="Hammon N."/>
            <person name="Deshpande S."/>
            <person name="Cheng J.F."/>
            <person name="Tapia R."/>
            <person name="Han C."/>
            <person name="Goodwin L."/>
            <person name="Pitluck S."/>
            <person name="Liolios K."/>
            <person name="Pagani I."/>
            <person name="Mavromatis K."/>
            <person name="Mikhailova N."/>
            <person name="Huntemann M."/>
            <person name="Chen A."/>
            <person name="Palaniappan K."/>
            <person name="Land M."/>
            <person name="Hauser L."/>
            <person name="Detter J.C."/>
            <person name="Brambilla E.M."/>
            <person name="Rohde M."/>
            <person name="Goker M."/>
            <person name="Woyke T."/>
            <person name="Bristow J."/>
            <person name="Eisen J.A."/>
            <person name="Markowitz V."/>
            <person name="Hugenholtz P."/>
            <person name="Kyrpides N.C."/>
            <person name="Klenk H.P."/>
            <person name="Ivanova N."/>
        </authorList>
    </citation>
    <scope>NUCLEOTIDE SEQUENCE [LARGE SCALE GENOMIC DNA]</scope>
    <source>
        <strain evidence="3">DSM 17128</strain>
    </source>
</reference>